<gene>
    <name evidence="2" type="ORF">TCMB3V08_LOCUS9472</name>
</gene>
<proteinExistence type="predicted"/>
<evidence type="ECO:0000313" key="2">
    <source>
        <dbReference type="EMBL" id="CAD7576912.1"/>
    </source>
</evidence>
<sequence length="291" mass="33000">MRLVLSSTAEDGKIKVRISNNFFKKSSDSIGDDDDYPGQQGDDEVCEVQSEPPHEEVLPNLSTVQRRRLMRSTELPVYPPDSERCKIPRETPEEYGLLEPEIRNLRLALSDIFKRSERLRTKSSEYKDSTMVRLNDTTEYIRREDNGNLRLGLIGASTLLTSLLGYRGGKCSKVGWATLGALSATSYCHPEQAKEQLHSTLRSAKNCVLVTRNYLFTSHDWYHSEISTLNHVATEEGTSVVIWREKKIGIWRKSEAGTPSRIELTYPIAHTYYHQPPSGGFSNRDAIFATN</sequence>
<dbReference type="InterPro" id="IPR033182">
    <property type="entry name" value="MIC26/MIC27_animal"/>
</dbReference>
<dbReference type="GO" id="GO:0061617">
    <property type="term" value="C:MICOS complex"/>
    <property type="evidence" value="ECO:0007669"/>
    <property type="project" value="InterPro"/>
</dbReference>
<evidence type="ECO:0000256" key="1">
    <source>
        <dbReference type="SAM" id="MobiDB-lite"/>
    </source>
</evidence>
<protein>
    <submittedName>
        <fullName evidence="2">(California timema) hypothetical protein</fullName>
    </submittedName>
</protein>
<feature type="compositionally biased region" description="Acidic residues" evidence="1">
    <location>
        <begin position="30"/>
        <end position="45"/>
    </location>
</feature>
<name>A0A7R9JCR5_TIMCA</name>
<organism evidence="2">
    <name type="scientific">Timema californicum</name>
    <name type="common">California timema</name>
    <name type="synonym">Walking stick</name>
    <dbReference type="NCBI Taxonomy" id="61474"/>
    <lineage>
        <taxon>Eukaryota</taxon>
        <taxon>Metazoa</taxon>
        <taxon>Ecdysozoa</taxon>
        <taxon>Arthropoda</taxon>
        <taxon>Hexapoda</taxon>
        <taxon>Insecta</taxon>
        <taxon>Pterygota</taxon>
        <taxon>Neoptera</taxon>
        <taxon>Polyneoptera</taxon>
        <taxon>Phasmatodea</taxon>
        <taxon>Timematodea</taxon>
        <taxon>Timematoidea</taxon>
        <taxon>Timematidae</taxon>
        <taxon>Timema</taxon>
    </lineage>
</organism>
<feature type="region of interest" description="Disordered" evidence="1">
    <location>
        <begin position="26"/>
        <end position="45"/>
    </location>
</feature>
<dbReference type="EMBL" id="OE184832">
    <property type="protein sequence ID" value="CAD7576912.1"/>
    <property type="molecule type" value="Genomic_DNA"/>
</dbReference>
<dbReference type="AlphaFoldDB" id="A0A7R9JCR5"/>
<accession>A0A7R9JCR5</accession>
<dbReference type="GO" id="GO:0042407">
    <property type="term" value="P:cristae formation"/>
    <property type="evidence" value="ECO:0007669"/>
    <property type="project" value="InterPro"/>
</dbReference>
<reference evidence="2" key="1">
    <citation type="submission" date="2020-11" db="EMBL/GenBank/DDBJ databases">
        <authorList>
            <person name="Tran Van P."/>
        </authorList>
    </citation>
    <scope>NUCLEOTIDE SEQUENCE</scope>
</reference>
<dbReference type="PANTHER" id="PTHR14564">
    <property type="entry name" value="MICOS COMPLEX SUBUNIT MIC26 / MIC27 FAMILY MEMBER"/>
    <property type="match status" value="1"/>
</dbReference>